<dbReference type="SUPFAM" id="SSF56112">
    <property type="entry name" value="Protein kinase-like (PK-like)"/>
    <property type="match status" value="1"/>
</dbReference>
<dbReference type="InterPro" id="IPR011009">
    <property type="entry name" value="Kinase-like_dom_sf"/>
</dbReference>
<evidence type="ECO:0000259" key="1">
    <source>
        <dbReference type="Pfam" id="PF01636"/>
    </source>
</evidence>
<feature type="domain" description="Aminoglycoside phosphotransferase" evidence="1">
    <location>
        <begin position="70"/>
        <end position="289"/>
    </location>
</feature>
<gene>
    <name evidence="2" type="ORF">NSU_1517</name>
</gene>
<dbReference type="InterPro" id="IPR041726">
    <property type="entry name" value="ACAD10_11_N"/>
</dbReference>
<dbReference type="EMBL" id="AGFM01000018">
    <property type="protein sequence ID" value="EHJ61463.1"/>
    <property type="molecule type" value="Genomic_DNA"/>
</dbReference>
<keyword evidence="3" id="KW-1185">Reference proteome</keyword>
<evidence type="ECO:0000313" key="3">
    <source>
        <dbReference type="Proteomes" id="UP000004030"/>
    </source>
</evidence>
<dbReference type="PATRIC" id="fig|1088721.3.peg.1498"/>
<dbReference type="eggNOG" id="COG3173">
    <property type="taxonomic scope" value="Bacteria"/>
</dbReference>
<dbReference type="PANTHER" id="PTHR21310:SF40">
    <property type="entry name" value="AMINOGLYCOSIDE PHOSPHOTRANSFERASE DOMAIN-CONTAINING PROTEIN-RELATED"/>
    <property type="match status" value="1"/>
</dbReference>
<dbReference type="RefSeq" id="WP_007012432.1">
    <property type="nucleotide sequence ID" value="NZ_AGFM01000018.1"/>
</dbReference>
<name>G6EAZ6_9SPHN</name>
<dbReference type="Pfam" id="PF01636">
    <property type="entry name" value="APH"/>
    <property type="match status" value="1"/>
</dbReference>
<dbReference type="AlphaFoldDB" id="G6EAZ6"/>
<dbReference type="OrthoDB" id="3806873at2"/>
<organism evidence="2 3">
    <name type="scientific">Novosphingobium pentaromativorans US6-1</name>
    <dbReference type="NCBI Taxonomy" id="1088721"/>
    <lineage>
        <taxon>Bacteria</taxon>
        <taxon>Pseudomonadati</taxon>
        <taxon>Pseudomonadota</taxon>
        <taxon>Alphaproteobacteria</taxon>
        <taxon>Sphingomonadales</taxon>
        <taxon>Sphingomonadaceae</taxon>
        <taxon>Novosphingobium</taxon>
    </lineage>
</organism>
<dbReference type="InterPro" id="IPR002575">
    <property type="entry name" value="Aminoglycoside_PTrfase"/>
</dbReference>
<dbReference type="Gene3D" id="3.30.200.20">
    <property type="entry name" value="Phosphorylase Kinase, domain 1"/>
    <property type="match status" value="1"/>
</dbReference>
<proteinExistence type="predicted"/>
<dbReference type="Proteomes" id="UP000004030">
    <property type="component" value="Unassembled WGS sequence"/>
</dbReference>
<dbReference type="CDD" id="cd05154">
    <property type="entry name" value="ACAD10_11_N-like"/>
    <property type="match status" value="1"/>
</dbReference>
<dbReference type="Gene3D" id="3.90.1200.10">
    <property type="match status" value="1"/>
</dbReference>
<accession>G6EAZ6</accession>
<dbReference type="InterPro" id="IPR051678">
    <property type="entry name" value="AGP_Transferase"/>
</dbReference>
<evidence type="ECO:0000313" key="2">
    <source>
        <dbReference type="EMBL" id="EHJ61463.1"/>
    </source>
</evidence>
<sequence>MTDNQADYELRNPAFRKTDVAARVGRDMETVARQLEAIVSGQLAGGQPVTIENLKLPVGAGSSNETILFDARWQADGSDVGRGLVLRIGPADFQLFMDPRMHDQYRLLKALHAHGRVKVAEPFVYDDSGKPFGQPYMIMEKLHGRVPVSFPPYNSAGMLFDATVAERRRAWETAVDQLAQVALTPLDKVAFLAETDGDGSFEEHIEWWHRMGRWAKVDHLPAIADLREWLDANRPANPPAGLSWGDARIGNMMFGDDFTCTGVMDWEQMSLGGALVDMGWWLWFDRFHSDTLGFTRLEGLGDRAETLDRWSAITGIEVSDIEWYELFAGYKVALITARKAALEGNNAPGNNGNNNIATQQNATIRGLGTPQDILVPLEV</sequence>
<protein>
    <recommendedName>
        <fullName evidence="1">Aminoglycoside phosphotransferase domain-containing protein</fullName>
    </recommendedName>
</protein>
<dbReference type="PANTHER" id="PTHR21310">
    <property type="entry name" value="AMINOGLYCOSIDE PHOSPHOTRANSFERASE-RELATED-RELATED"/>
    <property type="match status" value="1"/>
</dbReference>
<reference evidence="2 3" key="1">
    <citation type="journal article" date="2012" name="J. Bacteriol.">
        <title>Genome sequence of benzo(a)pyrene-degrading bacterium Novosphingobium pentaromativorans US6-1.</title>
        <authorList>
            <person name="Luo Y.R."/>
            <person name="Kang S.G."/>
            <person name="Kim S.J."/>
            <person name="Kim M.R."/>
            <person name="Li N."/>
            <person name="Lee J.H."/>
            <person name="Kwon K.K."/>
        </authorList>
    </citation>
    <scope>NUCLEOTIDE SEQUENCE [LARGE SCALE GENOMIC DNA]</scope>
    <source>
        <strain evidence="2 3">US6-1</strain>
    </source>
</reference>
<comment type="caution">
    <text evidence="2">The sequence shown here is derived from an EMBL/GenBank/DDBJ whole genome shotgun (WGS) entry which is preliminary data.</text>
</comment>